<feature type="region of interest" description="Disordered" evidence="2">
    <location>
        <begin position="241"/>
        <end position="272"/>
    </location>
</feature>
<reference evidence="4 5" key="4">
    <citation type="journal article" date="2020" name="Sci. Rep.">
        <title>beta-carboline chemical signals induce reveromycin production through a LuxR family regulator in Streptomyces sp. SN-593.</title>
        <authorList>
            <person name="Panthee S."/>
            <person name="Kito N."/>
            <person name="Hayashi T."/>
            <person name="Shimizu T."/>
            <person name="Ishikawa J."/>
            <person name="Hamamoto H."/>
            <person name="Osada H."/>
            <person name="Takahashi S."/>
        </authorList>
    </citation>
    <scope>NUCLEOTIDE SEQUENCE [LARGE SCALE GENOMIC DNA]</scope>
    <source>
        <strain evidence="4 5">SN-593</strain>
    </source>
</reference>
<dbReference type="GO" id="GO:0016787">
    <property type="term" value="F:hydrolase activity"/>
    <property type="evidence" value="ECO:0007669"/>
    <property type="project" value="UniProtKB-KW"/>
</dbReference>
<dbReference type="Gene3D" id="3.40.50.1820">
    <property type="entry name" value="alpha/beta hydrolase"/>
    <property type="match status" value="1"/>
</dbReference>
<feature type="domain" description="AB hydrolase-1" evidence="3">
    <location>
        <begin position="4"/>
        <end position="235"/>
    </location>
</feature>
<dbReference type="SUPFAM" id="SSF53474">
    <property type="entry name" value="alpha/beta-Hydrolases"/>
    <property type="match status" value="1"/>
</dbReference>
<dbReference type="InterPro" id="IPR029058">
    <property type="entry name" value="AB_hydrolase_fold"/>
</dbReference>
<dbReference type="PRINTS" id="PR00111">
    <property type="entry name" value="ABHYDROLASE"/>
</dbReference>
<evidence type="ECO:0000313" key="4">
    <source>
        <dbReference type="EMBL" id="BBA97106.1"/>
    </source>
</evidence>
<reference evidence="4 5" key="3">
    <citation type="journal article" date="2011" name="Nat. Chem. Biol.">
        <title>Reveromycin A biosynthesis uses RevG and RevJ for stereospecific spiroacetal formation.</title>
        <authorList>
            <person name="Takahashi S."/>
            <person name="Toyoda A."/>
            <person name="Sekiyama Y."/>
            <person name="Takagi H."/>
            <person name="Nogawa T."/>
            <person name="Uramoto M."/>
            <person name="Suzuki R."/>
            <person name="Koshino H."/>
            <person name="Kumano T."/>
            <person name="Panthee S."/>
            <person name="Dairi T."/>
            <person name="Ishikawa J."/>
            <person name="Ikeda H."/>
            <person name="Sakaki Y."/>
            <person name="Osada H."/>
        </authorList>
    </citation>
    <scope>NUCLEOTIDE SEQUENCE [LARGE SCALE GENOMIC DNA]</scope>
    <source>
        <strain evidence="4 5">SN-593</strain>
    </source>
</reference>
<feature type="compositionally biased region" description="Basic and acidic residues" evidence="2">
    <location>
        <begin position="245"/>
        <end position="263"/>
    </location>
</feature>
<reference evidence="4 5" key="2">
    <citation type="journal article" date="2011" name="J. Antibiot.">
        <title>Furaquinocins I and J: novel polyketide isoprenoid hybrid compounds from Streptomyces reveromyceticus SN-593.</title>
        <authorList>
            <person name="Panthee S."/>
            <person name="Takahashi S."/>
            <person name="Takagi H."/>
            <person name="Nogawa T."/>
            <person name="Oowada E."/>
            <person name="Uramoto M."/>
            <person name="Osada H."/>
        </authorList>
    </citation>
    <scope>NUCLEOTIDE SEQUENCE [LARGE SCALE GENOMIC DNA]</scope>
    <source>
        <strain evidence="4 5">SN-593</strain>
    </source>
</reference>
<dbReference type="EMBL" id="AP018365">
    <property type="protein sequence ID" value="BBA97106.1"/>
    <property type="molecule type" value="Genomic_DNA"/>
</dbReference>
<evidence type="ECO:0000256" key="1">
    <source>
        <dbReference type="ARBA" id="ARBA00022801"/>
    </source>
</evidence>
<protein>
    <submittedName>
        <fullName evidence="4">Putative hydrolase</fullName>
    </submittedName>
</protein>
<gene>
    <name evidence="4" type="ORF">RVR_2692</name>
</gene>
<dbReference type="KEGG" id="arev:RVR_2692"/>
<dbReference type="InterPro" id="IPR050266">
    <property type="entry name" value="AB_hydrolase_sf"/>
</dbReference>
<evidence type="ECO:0000313" key="5">
    <source>
        <dbReference type="Proteomes" id="UP000595703"/>
    </source>
</evidence>
<sequence>MFPVILLHGLIGPFSDPGTVAQLRPAPVLCPDLLGYGADASADPAEIGIESQVDHLAALLGRAVPDGPVHLVGHSVGGVIAAGFAHRFPDRTATFVSVEGNFTLKDAFWSAQLAGKPPAEVERLLRADRADPERWLRDGGIEPTGERVRAAATALAFQPAGTVRAMARAVVAHTSGPGYERSLREVFARTPVHLVAGARSRAGWDVPRWALAAAAGYAELPGAGHMMTLEAPDALGALLAGLLDPAREPTRDQRREEPREEQPRGGPGHRRP</sequence>
<organism evidence="4 5">
    <name type="scientific">Actinacidiphila reveromycinica</name>
    <dbReference type="NCBI Taxonomy" id="659352"/>
    <lineage>
        <taxon>Bacteria</taxon>
        <taxon>Bacillati</taxon>
        <taxon>Actinomycetota</taxon>
        <taxon>Actinomycetes</taxon>
        <taxon>Kitasatosporales</taxon>
        <taxon>Streptomycetaceae</taxon>
        <taxon>Actinacidiphila</taxon>
    </lineage>
</organism>
<evidence type="ECO:0000256" key="2">
    <source>
        <dbReference type="SAM" id="MobiDB-lite"/>
    </source>
</evidence>
<dbReference type="Proteomes" id="UP000595703">
    <property type="component" value="Chromosome"/>
</dbReference>
<evidence type="ECO:0000259" key="3">
    <source>
        <dbReference type="Pfam" id="PF12697"/>
    </source>
</evidence>
<dbReference type="PANTHER" id="PTHR43798">
    <property type="entry name" value="MONOACYLGLYCEROL LIPASE"/>
    <property type="match status" value="1"/>
</dbReference>
<name>A0A7U3UQW7_9ACTN</name>
<proteinExistence type="predicted"/>
<keyword evidence="1 4" id="KW-0378">Hydrolase</keyword>
<dbReference type="GO" id="GO:0016020">
    <property type="term" value="C:membrane"/>
    <property type="evidence" value="ECO:0007669"/>
    <property type="project" value="TreeGrafter"/>
</dbReference>
<keyword evidence="5" id="KW-1185">Reference proteome</keyword>
<dbReference type="Pfam" id="PF12697">
    <property type="entry name" value="Abhydrolase_6"/>
    <property type="match status" value="1"/>
</dbReference>
<dbReference type="AlphaFoldDB" id="A0A7U3UQW7"/>
<accession>A0A7U3UQW7</accession>
<reference evidence="4 5" key="1">
    <citation type="journal article" date="2010" name="J. Bacteriol.">
        <title>Biochemical characterization of a novel indole prenyltransferase from Streptomyces sp. SN-593.</title>
        <authorList>
            <person name="Takahashi S."/>
            <person name="Takagi H."/>
            <person name="Toyoda A."/>
            <person name="Uramoto M."/>
            <person name="Nogawa T."/>
            <person name="Ueki M."/>
            <person name="Sakaki Y."/>
            <person name="Osada H."/>
        </authorList>
    </citation>
    <scope>NUCLEOTIDE SEQUENCE [LARGE SCALE GENOMIC DNA]</scope>
    <source>
        <strain evidence="4 5">SN-593</strain>
    </source>
</reference>
<dbReference type="PANTHER" id="PTHR43798:SF31">
    <property type="entry name" value="AB HYDROLASE SUPERFAMILY PROTEIN YCLE"/>
    <property type="match status" value="1"/>
</dbReference>
<dbReference type="InterPro" id="IPR000073">
    <property type="entry name" value="AB_hydrolase_1"/>
</dbReference>